<evidence type="ECO:0000313" key="1">
    <source>
        <dbReference type="EMBL" id="SBT58009.1"/>
    </source>
</evidence>
<evidence type="ECO:0000313" key="2">
    <source>
        <dbReference type="Proteomes" id="UP000078555"/>
    </source>
</evidence>
<proteinExistence type="predicted"/>
<name>A0A1A9AP58_PLAOA</name>
<reference evidence="2" key="1">
    <citation type="submission" date="2016-05" db="EMBL/GenBank/DDBJ databases">
        <authorList>
            <person name="Naeem Raeece"/>
        </authorList>
    </citation>
    <scope>NUCLEOTIDE SEQUENCE [LARGE SCALE GENOMIC DNA]</scope>
</reference>
<gene>
    <name evidence="1" type="ORF">POVWA1_085010</name>
</gene>
<sequence>MKKKTCLFFLKGLMYLYNNKGFHTSKEKSNSSHHEHCEYLIYMLHYELENVIKYPKDASKFYSNLKSKVKELFTELNICKKELKDIDINVLKNVYVLYKIEDNLNKLMYNFSNKEKDSCSNVKECIALYKENIVPCYFNENTSFCKALIKLGEHYNNYVRHICKSESGDRILYTGLDNHNKEISKEKTGKAAKKDEIGITTLSLKNKGEAEESRITANGISTLLESKNLTGFSFILMIIPALFSFFKFTPLGSLLHSGVNKYLGLSGNTDEQSQNLLSFNWQGDETAAHNSEYNIPYNLLF</sequence>
<dbReference type="EMBL" id="FLRD01001730">
    <property type="protein sequence ID" value="SBT58009.1"/>
    <property type="molecule type" value="Genomic_DNA"/>
</dbReference>
<keyword evidence="2" id="KW-1185">Reference proteome</keyword>
<accession>A0A1A9AP58</accession>
<organism evidence="1 2">
    <name type="scientific">Plasmodium ovale wallikeri</name>
    <dbReference type="NCBI Taxonomy" id="864142"/>
    <lineage>
        <taxon>Eukaryota</taxon>
        <taxon>Sar</taxon>
        <taxon>Alveolata</taxon>
        <taxon>Apicomplexa</taxon>
        <taxon>Aconoidasida</taxon>
        <taxon>Haemosporida</taxon>
        <taxon>Plasmodiidae</taxon>
        <taxon>Plasmodium</taxon>
        <taxon>Plasmodium (Plasmodium)</taxon>
    </lineage>
</organism>
<protein>
    <submittedName>
        <fullName evidence="1">PIR Superfamily Protein</fullName>
    </submittedName>
</protein>
<dbReference type="Proteomes" id="UP000078555">
    <property type="component" value="Unassembled WGS sequence"/>
</dbReference>
<dbReference type="AlphaFoldDB" id="A0A1A9AP58"/>